<dbReference type="PANTHER" id="PTHR11409">
    <property type="entry name" value="ADENOSINE DEAMINASE"/>
    <property type="match status" value="1"/>
</dbReference>
<evidence type="ECO:0000259" key="9">
    <source>
        <dbReference type="Pfam" id="PF00962"/>
    </source>
</evidence>
<keyword evidence="5" id="KW-0378">Hydrolase</keyword>
<evidence type="ECO:0000256" key="2">
    <source>
        <dbReference type="ARBA" id="ARBA00006676"/>
    </source>
</evidence>
<evidence type="ECO:0000313" key="11">
    <source>
        <dbReference type="Proteomes" id="UP001489004"/>
    </source>
</evidence>
<comment type="caution">
    <text evidence="10">The sequence shown here is derived from an EMBL/GenBank/DDBJ whole genome shotgun (WGS) entry which is preliminary data.</text>
</comment>
<dbReference type="PANTHER" id="PTHR11409:SF42">
    <property type="entry name" value="ADENOSINE DEAMINASE-LIKE PROTEIN"/>
    <property type="match status" value="1"/>
</dbReference>
<comment type="similarity">
    <text evidence="2">Belongs to the metallo-dependent hydrolases superfamily. Adenosine and AMP deaminases family.</text>
</comment>
<comment type="cofactor">
    <cofactor evidence="1">
        <name>Zn(2+)</name>
        <dbReference type="ChEBI" id="CHEBI:29105"/>
    </cofactor>
</comment>
<dbReference type="GO" id="GO:0046872">
    <property type="term" value="F:metal ion binding"/>
    <property type="evidence" value="ECO:0007669"/>
    <property type="project" value="UniProtKB-KW"/>
</dbReference>
<gene>
    <name evidence="10" type="ORF">WJX72_011389</name>
</gene>
<dbReference type="GO" id="GO:0046103">
    <property type="term" value="P:inosine biosynthetic process"/>
    <property type="evidence" value="ECO:0007669"/>
    <property type="project" value="TreeGrafter"/>
</dbReference>
<keyword evidence="7" id="KW-0546">Nucleotide metabolism</keyword>
<reference evidence="10 11" key="1">
    <citation type="journal article" date="2024" name="Nat. Commun.">
        <title>Phylogenomics reveals the evolutionary origins of lichenization in chlorophyte algae.</title>
        <authorList>
            <person name="Puginier C."/>
            <person name="Libourel C."/>
            <person name="Otte J."/>
            <person name="Skaloud P."/>
            <person name="Haon M."/>
            <person name="Grisel S."/>
            <person name="Petersen M."/>
            <person name="Berrin J.G."/>
            <person name="Delaux P.M."/>
            <person name="Dal Grande F."/>
            <person name="Keller J."/>
        </authorList>
    </citation>
    <scope>NUCLEOTIDE SEQUENCE [LARGE SCALE GENOMIC DNA]</scope>
    <source>
        <strain evidence="10 11">SAG 2043</strain>
    </source>
</reference>
<evidence type="ECO:0000256" key="6">
    <source>
        <dbReference type="ARBA" id="ARBA00022833"/>
    </source>
</evidence>
<dbReference type="Pfam" id="PF00962">
    <property type="entry name" value="A_deaminase"/>
    <property type="match status" value="1"/>
</dbReference>
<evidence type="ECO:0000256" key="7">
    <source>
        <dbReference type="ARBA" id="ARBA00023080"/>
    </source>
</evidence>
<sequence>MVELYTPQQLAFCHRLPKVELHAHLNGSVRDQTIRELAAERGVDCEVTNLLSKGHRTLSECFKLFDAIHRITTDHATITRITCEVVQDFAADNVIYLELRTTPKARPEHGMTKRSYLEAVLAGMQQASNTASASPKQVMVRLLLSIDRRESTQASLETVALAAEYRAQGVVGIDLSGNPSVGSFDTWLPALQRARELALKLTLHAAEVYRPEETVDMLALRPDRLGHMCCLDDALEQQMVSANIPVELCLSSNVITESVPGYADHHFQKLYQAGHPVVLCTDDSGVFCTSLSREYAITAQAFQLSDAQLTQLSLQSIEHTFLDKAGKEQLRQRFQALMASS</sequence>
<feature type="domain" description="Adenosine deaminase" evidence="9">
    <location>
        <begin position="17"/>
        <end position="334"/>
    </location>
</feature>
<dbReference type="GO" id="GO:0006154">
    <property type="term" value="P:adenosine catabolic process"/>
    <property type="evidence" value="ECO:0007669"/>
    <property type="project" value="TreeGrafter"/>
</dbReference>
<comment type="subunit">
    <text evidence="3">Monomer.</text>
</comment>
<organism evidence="10 11">
    <name type="scientific">[Myrmecia] bisecta</name>
    <dbReference type="NCBI Taxonomy" id="41462"/>
    <lineage>
        <taxon>Eukaryota</taxon>
        <taxon>Viridiplantae</taxon>
        <taxon>Chlorophyta</taxon>
        <taxon>core chlorophytes</taxon>
        <taxon>Trebouxiophyceae</taxon>
        <taxon>Trebouxiales</taxon>
        <taxon>Trebouxiaceae</taxon>
        <taxon>Myrmecia</taxon>
    </lineage>
</organism>
<evidence type="ECO:0000256" key="5">
    <source>
        <dbReference type="ARBA" id="ARBA00022801"/>
    </source>
</evidence>
<dbReference type="Proteomes" id="UP001489004">
    <property type="component" value="Unassembled WGS sequence"/>
</dbReference>
<evidence type="ECO:0000313" key="10">
    <source>
        <dbReference type="EMBL" id="KAK9809207.1"/>
    </source>
</evidence>
<dbReference type="InterPro" id="IPR032466">
    <property type="entry name" value="Metal_Hydrolase"/>
</dbReference>
<dbReference type="GO" id="GO:0004000">
    <property type="term" value="F:adenosine deaminase activity"/>
    <property type="evidence" value="ECO:0007669"/>
    <property type="project" value="TreeGrafter"/>
</dbReference>
<name>A0AAW1PK47_9CHLO</name>
<dbReference type="InterPro" id="IPR006330">
    <property type="entry name" value="Ado/ade_deaminase"/>
</dbReference>
<evidence type="ECO:0000256" key="3">
    <source>
        <dbReference type="ARBA" id="ARBA00011245"/>
    </source>
</evidence>
<accession>A0AAW1PK47</accession>
<evidence type="ECO:0000256" key="4">
    <source>
        <dbReference type="ARBA" id="ARBA00022723"/>
    </source>
</evidence>
<dbReference type="SUPFAM" id="SSF51556">
    <property type="entry name" value="Metallo-dependent hydrolases"/>
    <property type="match status" value="1"/>
</dbReference>
<proteinExistence type="inferred from homology"/>
<evidence type="ECO:0000256" key="1">
    <source>
        <dbReference type="ARBA" id="ARBA00001947"/>
    </source>
</evidence>
<comment type="catalytic activity">
    <reaction evidence="8">
        <text>N(6)-methyl-AMP + H2O + H(+) = IMP + methylamine</text>
        <dbReference type="Rhea" id="RHEA:16001"/>
        <dbReference type="ChEBI" id="CHEBI:15377"/>
        <dbReference type="ChEBI" id="CHEBI:15378"/>
        <dbReference type="ChEBI" id="CHEBI:58053"/>
        <dbReference type="ChEBI" id="CHEBI:59338"/>
        <dbReference type="ChEBI" id="CHEBI:144842"/>
    </reaction>
    <physiologicalReaction direction="left-to-right" evidence="8">
        <dbReference type="Rhea" id="RHEA:16002"/>
    </physiologicalReaction>
</comment>
<dbReference type="Gene3D" id="3.20.20.140">
    <property type="entry name" value="Metal-dependent hydrolases"/>
    <property type="match status" value="1"/>
</dbReference>
<dbReference type="GO" id="GO:0009117">
    <property type="term" value="P:nucleotide metabolic process"/>
    <property type="evidence" value="ECO:0007669"/>
    <property type="project" value="UniProtKB-KW"/>
</dbReference>
<keyword evidence="11" id="KW-1185">Reference proteome</keyword>
<dbReference type="FunFam" id="3.20.20.140:FF:000033">
    <property type="entry name" value="Adenosine deaminase-like protein"/>
    <property type="match status" value="1"/>
</dbReference>
<dbReference type="InterPro" id="IPR001365">
    <property type="entry name" value="A_deaminase_dom"/>
</dbReference>
<dbReference type="AlphaFoldDB" id="A0AAW1PK47"/>
<dbReference type="EMBL" id="JALJOR010000011">
    <property type="protein sequence ID" value="KAK9809207.1"/>
    <property type="molecule type" value="Genomic_DNA"/>
</dbReference>
<evidence type="ECO:0000256" key="8">
    <source>
        <dbReference type="ARBA" id="ARBA00048787"/>
    </source>
</evidence>
<keyword evidence="4" id="KW-0479">Metal-binding</keyword>
<keyword evidence="6" id="KW-0862">Zinc</keyword>
<protein>
    <recommendedName>
        <fullName evidence="9">Adenosine deaminase domain-containing protein</fullName>
    </recommendedName>
</protein>
<dbReference type="CDD" id="cd00443">
    <property type="entry name" value="ADA_AMPD"/>
    <property type="match status" value="1"/>
</dbReference>